<dbReference type="AlphaFoldDB" id="A0A226DJI2"/>
<comment type="caution">
    <text evidence="2">The sequence shown here is derived from an EMBL/GenBank/DDBJ whole genome shotgun (WGS) entry which is preliminary data.</text>
</comment>
<proteinExistence type="predicted"/>
<keyword evidence="1" id="KW-1133">Transmembrane helix</keyword>
<dbReference type="Proteomes" id="UP000198287">
    <property type="component" value="Unassembled WGS sequence"/>
</dbReference>
<feature type="transmembrane region" description="Helical" evidence="1">
    <location>
        <begin position="44"/>
        <end position="64"/>
    </location>
</feature>
<feature type="transmembrane region" description="Helical" evidence="1">
    <location>
        <begin position="70"/>
        <end position="89"/>
    </location>
</feature>
<evidence type="ECO:0000256" key="1">
    <source>
        <dbReference type="SAM" id="Phobius"/>
    </source>
</evidence>
<reference evidence="2 3" key="1">
    <citation type="submission" date="2015-12" db="EMBL/GenBank/DDBJ databases">
        <title>The genome of Folsomia candida.</title>
        <authorList>
            <person name="Faddeeva A."/>
            <person name="Derks M.F."/>
            <person name="Anvar Y."/>
            <person name="Smit S."/>
            <person name="Van Straalen N."/>
            <person name="Roelofs D."/>
        </authorList>
    </citation>
    <scope>NUCLEOTIDE SEQUENCE [LARGE SCALE GENOMIC DNA]</scope>
    <source>
        <strain evidence="2 3">VU population</strain>
        <tissue evidence="2">Whole body</tissue>
    </source>
</reference>
<protein>
    <submittedName>
        <fullName evidence="2">Uncharacterized protein</fullName>
    </submittedName>
</protein>
<organism evidence="2 3">
    <name type="scientific">Folsomia candida</name>
    <name type="common">Springtail</name>
    <dbReference type="NCBI Taxonomy" id="158441"/>
    <lineage>
        <taxon>Eukaryota</taxon>
        <taxon>Metazoa</taxon>
        <taxon>Ecdysozoa</taxon>
        <taxon>Arthropoda</taxon>
        <taxon>Hexapoda</taxon>
        <taxon>Collembola</taxon>
        <taxon>Entomobryomorpha</taxon>
        <taxon>Isotomoidea</taxon>
        <taxon>Isotomidae</taxon>
        <taxon>Proisotominae</taxon>
        <taxon>Folsomia</taxon>
    </lineage>
</organism>
<evidence type="ECO:0000313" key="3">
    <source>
        <dbReference type="Proteomes" id="UP000198287"/>
    </source>
</evidence>
<keyword evidence="1" id="KW-0812">Transmembrane</keyword>
<keyword evidence="3" id="KW-1185">Reference proteome</keyword>
<accession>A0A226DJI2</accession>
<sequence>MSNAVIFRRVVRHLRIGNYFHCIFATFDAMEKRITLISKKKERLVLSFTVLQLVVIIGRIWSIATKMTNLLESILGLAIASLTVIGFVVRCDPFPDYAQVQFLNYIFSSKGELCDRRATRFLTYLAHFFDVIEFGYYSIATLHGLLALFLPCQPGLTSSIICSL</sequence>
<name>A0A226DJI2_FOLCA</name>
<evidence type="ECO:0000313" key="2">
    <source>
        <dbReference type="EMBL" id="OXA45148.1"/>
    </source>
</evidence>
<keyword evidence="1" id="KW-0472">Membrane</keyword>
<gene>
    <name evidence="2" type="ORF">Fcan01_20134</name>
</gene>
<dbReference type="EMBL" id="LNIX01000018">
    <property type="protein sequence ID" value="OXA45148.1"/>
    <property type="molecule type" value="Genomic_DNA"/>
</dbReference>